<accession>A0A0D9ZIP0</accession>
<proteinExistence type="predicted"/>
<evidence type="ECO:0000313" key="3">
    <source>
        <dbReference type="Proteomes" id="UP000026961"/>
    </source>
</evidence>
<keyword evidence="3" id="KW-1185">Reference proteome</keyword>
<feature type="region of interest" description="Disordered" evidence="1">
    <location>
        <begin position="47"/>
        <end position="97"/>
    </location>
</feature>
<dbReference type="AlphaFoldDB" id="A0A0D9ZIP0"/>
<reference evidence="2" key="1">
    <citation type="submission" date="2015-04" db="UniProtKB">
        <authorList>
            <consortium name="EnsemblPlants"/>
        </authorList>
    </citation>
    <scope>IDENTIFICATION</scope>
</reference>
<dbReference type="HOGENOM" id="CLU_2350182_0_0_1"/>
<name>A0A0D9ZIP0_9ORYZ</name>
<dbReference type="Gramene" id="OGLUM04G06780.1">
    <property type="protein sequence ID" value="OGLUM04G06780.1"/>
    <property type="gene ID" value="OGLUM04G06780"/>
</dbReference>
<feature type="compositionally biased region" description="Gly residues" evidence="1">
    <location>
        <begin position="69"/>
        <end position="78"/>
    </location>
</feature>
<dbReference type="EnsemblPlants" id="OGLUM04G06780.1">
    <property type="protein sequence ID" value="OGLUM04G06780.1"/>
    <property type="gene ID" value="OGLUM04G06780"/>
</dbReference>
<protein>
    <submittedName>
        <fullName evidence="2">Uncharacterized protein</fullName>
    </submittedName>
</protein>
<evidence type="ECO:0000313" key="2">
    <source>
        <dbReference type="EnsemblPlants" id="OGLUM04G06780.1"/>
    </source>
</evidence>
<sequence>MALALSSSSSSSSNPSSLGAGAEGGCGGGERMGLLAAADFRWRSMAASGSSRALEAGTSPCAADNNQEHGGGGGGGGVESPTSEQSKSRTVSVWDLT</sequence>
<feature type="region of interest" description="Disordered" evidence="1">
    <location>
        <begin position="1"/>
        <end position="28"/>
    </location>
</feature>
<organism evidence="2">
    <name type="scientific">Oryza glumipatula</name>
    <dbReference type="NCBI Taxonomy" id="40148"/>
    <lineage>
        <taxon>Eukaryota</taxon>
        <taxon>Viridiplantae</taxon>
        <taxon>Streptophyta</taxon>
        <taxon>Embryophyta</taxon>
        <taxon>Tracheophyta</taxon>
        <taxon>Spermatophyta</taxon>
        <taxon>Magnoliopsida</taxon>
        <taxon>Liliopsida</taxon>
        <taxon>Poales</taxon>
        <taxon>Poaceae</taxon>
        <taxon>BOP clade</taxon>
        <taxon>Oryzoideae</taxon>
        <taxon>Oryzeae</taxon>
        <taxon>Oryzinae</taxon>
        <taxon>Oryza</taxon>
    </lineage>
</organism>
<feature type="compositionally biased region" description="Polar residues" evidence="1">
    <location>
        <begin position="80"/>
        <end position="91"/>
    </location>
</feature>
<reference evidence="2" key="2">
    <citation type="submission" date="2018-05" db="EMBL/GenBank/DDBJ databases">
        <title>OgluRS3 (Oryza glumaepatula Reference Sequence Version 3).</title>
        <authorList>
            <person name="Zhang J."/>
            <person name="Kudrna D."/>
            <person name="Lee S."/>
            <person name="Talag J."/>
            <person name="Welchert J."/>
            <person name="Wing R.A."/>
        </authorList>
    </citation>
    <scope>NUCLEOTIDE SEQUENCE [LARGE SCALE GENOMIC DNA]</scope>
</reference>
<evidence type="ECO:0000256" key="1">
    <source>
        <dbReference type="SAM" id="MobiDB-lite"/>
    </source>
</evidence>
<feature type="compositionally biased region" description="Low complexity" evidence="1">
    <location>
        <begin position="1"/>
        <end position="20"/>
    </location>
</feature>
<dbReference type="Proteomes" id="UP000026961">
    <property type="component" value="Chromosome 4"/>
</dbReference>